<reference evidence="1 2" key="1">
    <citation type="submission" date="2017-04" db="EMBL/GenBank/DDBJ databases">
        <authorList>
            <person name="Afonso C.L."/>
            <person name="Miller P.J."/>
            <person name="Scott M.A."/>
            <person name="Spackman E."/>
            <person name="Goraichik I."/>
            <person name="Dimitrov K.M."/>
            <person name="Suarez D.L."/>
            <person name="Swayne D.E."/>
        </authorList>
    </citation>
    <scope>NUCLEOTIDE SEQUENCE [LARGE SCALE GENOMIC DNA]</scope>
</reference>
<gene>
    <name evidence="1" type="ORF">Y3_030</name>
</gene>
<organism evidence="1 2">
    <name type="scientific">Erwinia phage vB_EamM_Y3</name>
    <dbReference type="NCBI Taxonomy" id="1983553"/>
    <lineage>
        <taxon>Viruses</taxon>
        <taxon>Duplodnaviria</taxon>
        <taxon>Heunggongvirae</taxon>
        <taxon>Uroviricota</taxon>
        <taxon>Caudoviricetes</taxon>
        <taxon>Sasquatchvirus</taxon>
        <taxon>Sasquatchvirus Y3</taxon>
    </lineage>
</organism>
<sequence length="236" mass="27135">MEDIQKQIEVLKTIRIDDIGAFKSIMDYIHAAPADQKPTEEMQNQICASLKLNYDHWRYYNELVLVLSYGVPSALTAINIACSMFNGPDIREILERFQHVEKELIITAAEIGFEWFQDNNRLITARKAIDNLVSLYVLDNLGEDEHTRCIAFPSMPEMHPYLVQVFELADKYGLNSPGFWRTAYRTIGQTDRNFMLDYPTDLSEKQNPVIKTDIGTIYLLAAPKRGDTNSNHLRSI</sequence>
<dbReference type="EMBL" id="KY984068">
    <property type="protein sequence ID" value="ARW58670.1"/>
    <property type="molecule type" value="Genomic_DNA"/>
</dbReference>
<keyword evidence="2" id="KW-1185">Reference proteome</keyword>
<proteinExistence type="predicted"/>
<name>A0A2H4IAY8_9CAUD</name>
<protein>
    <submittedName>
        <fullName evidence="1">Uncharacterized protein</fullName>
    </submittedName>
</protein>
<dbReference type="Proteomes" id="UP000240568">
    <property type="component" value="Segment"/>
</dbReference>
<evidence type="ECO:0000313" key="1">
    <source>
        <dbReference type="EMBL" id="ARW58670.1"/>
    </source>
</evidence>
<accession>A0A2H4IAY8</accession>
<evidence type="ECO:0000313" key="2">
    <source>
        <dbReference type="Proteomes" id="UP000240568"/>
    </source>
</evidence>